<name>A0A066WX38_COLSU</name>
<feature type="non-terminal residue" evidence="2">
    <location>
        <position position="99"/>
    </location>
</feature>
<feature type="compositionally biased region" description="Polar residues" evidence="1">
    <location>
        <begin position="1"/>
        <end position="17"/>
    </location>
</feature>
<dbReference type="AlphaFoldDB" id="A0A066WX38"/>
<feature type="region of interest" description="Disordered" evidence="1">
    <location>
        <begin position="1"/>
        <end position="31"/>
    </location>
</feature>
<dbReference type="EMBL" id="JMSE01001412">
    <property type="protein sequence ID" value="KDN61463.1"/>
    <property type="molecule type" value="Genomic_DNA"/>
</dbReference>
<dbReference type="HOGENOM" id="CLU_2320260_0_0_1"/>
<accession>A0A066WX38</accession>
<gene>
    <name evidence="2" type="ORF">CSUB01_11709</name>
</gene>
<dbReference type="OrthoDB" id="4849065at2759"/>
<evidence type="ECO:0000313" key="3">
    <source>
        <dbReference type="Proteomes" id="UP000027238"/>
    </source>
</evidence>
<reference evidence="3" key="1">
    <citation type="journal article" date="2014" name="Genome Announc.">
        <title>Draft genome sequence of Colletotrichum sublineola, a destructive pathogen of cultivated sorghum.</title>
        <authorList>
            <person name="Baroncelli R."/>
            <person name="Sanz-Martin J.M."/>
            <person name="Rech G.E."/>
            <person name="Sukno S.A."/>
            <person name="Thon M.R."/>
        </authorList>
    </citation>
    <scope>NUCLEOTIDE SEQUENCE [LARGE SCALE GENOMIC DNA]</scope>
    <source>
        <strain evidence="3">TX430BB</strain>
    </source>
</reference>
<evidence type="ECO:0000256" key="1">
    <source>
        <dbReference type="SAM" id="MobiDB-lite"/>
    </source>
</evidence>
<evidence type="ECO:0000313" key="2">
    <source>
        <dbReference type="EMBL" id="KDN61463.1"/>
    </source>
</evidence>
<sequence length="99" mass="10617">MQADSDTINVASDSGEASGTERPLRRTRRPTAKVRLNEGNKELIDDGSTEPNDLAANGVRRATTRGASAAKGRIKATEDDDRTLLLAVGKQMKELHASL</sequence>
<organism evidence="2 3">
    <name type="scientific">Colletotrichum sublineola</name>
    <name type="common">Sorghum anthracnose fungus</name>
    <dbReference type="NCBI Taxonomy" id="1173701"/>
    <lineage>
        <taxon>Eukaryota</taxon>
        <taxon>Fungi</taxon>
        <taxon>Dikarya</taxon>
        <taxon>Ascomycota</taxon>
        <taxon>Pezizomycotina</taxon>
        <taxon>Sordariomycetes</taxon>
        <taxon>Hypocreomycetidae</taxon>
        <taxon>Glomerellales</taxon>
        <taxon>Glomerellaceae</taxon>
        <taxon>Colletotrichum</taxon>
        <taxon>Colletotrichum graminicola species complex</taxon>
    </lineage>
</organism>
<keyword evidence="3" id="KW-1185">Reference proteome</keyword>
<comment type="caution">
    <text evidence="2">The sequence shown here is derived from an EMBL/GenBank/DDBJ whole genome shotgun (WGS) entry which is preliminary data.</text>
</comment>
<protein>
    <submittedName>
        <fullName evidence="2">Uncharacterized protein</fullName>
    </submittedName>
</protein>
<dbReference type="Proteomes" id="UP000027238">
    <property type="component" value="Unassembled WGS sequence"/>
</dbReference>
<proteinExistence type="predicted"/>